<evidence type="ECO:0000313" key="3">
    <source>
        <dbReference type="Proteomes" id="UP000240424"/>
    </source>
</evidence>
<dbReference type="Proteomes" id="UP000240424">
    <property type="component" value="Unassembled WGS sequence"/>
</dbReference>
<proteinExistence type="predicted"/>
<accession>A0A2U3P7X0</accession>
<feature type="non-terminal residue" evidence="2">
    <location>
        <position position="1"/>
    </location>
</feature>
<dbReference type="STRING" id="1841861.GCA_900157365_00357"/>
<evidence type="ECO:0000256" key="1">
    <source>
        <dbReference type="SAM" id="Phobius"/>
    </source>
</evidence>
<name>A0A2U3P7X0_9MYCO</name>
<keyword evidence="3" id="KW-1185">Reference proteome</keyword>
<sequence>VIILGIILAVIGYVTGIAILETLGGILVLVGVILWILGAVGRPVAGRKVWF</sequence>
<keyword evidence="1" id="KW-0812">Transmembrane</keyword>
<organism evidence="2 3">
    <name type="scientific">Mycobacterium numidiamassiliense</name>
    <dbReference type="NCBI Taxonomy" id="1841861"/>
    <lineage>
        <taxon>Bacteria</taxon>
        <taxon>Bacillati</taxon>
        <taxon>Actinomycetota</taxon>
        <taxon>Actinomycetes</taxon>
        <taxon>Mycobacteriales</taxon>
        <taxon>Mycobacteriaceae</taxon>
        <taxon>Mycobacterium</taxon>
    </lineage>
</organism>
<keyword evidence="1" id="KW-0472">Membrane</keyword>
<feature type="transmembrane region" description="Helical" evidence="1">
    <location>
        <begin position="6"/>
        <end position="37"/>
    </location>
</feature>
<protein>
    <submittedName>
        <fullName evidence="2">Uncharacterized protein</fullName>
    </submittedName>
</protein>
<dbReference type="EMBL" id="FUEZ01000004">
    <property type="protein sequence ID" value="SPM39847.1"/>
    <property type="molecule type" value="Genomic_DNA"/>
</dbReference>
<gene>
    <name evidence="2" type="ORF">MNAB215_2040</name>
</gene>
<evidence type="ECO:0000313" key="2">
    <source>
        <dbReference type="EMBL" id="SPM39847.1"/>
    </source>
</evidence>
<reference evidence="2 3" key="1">
    <citation type="submission" date="2017-01" db="EMBL/GenBank/DDBJ databases">
        <authorList>
            <consortium name="Urmite Genomes"/>
        </authorList>
    </citation>
    <scope>NUCLEOTIDE SEQUENCE [LARGE SCALE GENOMIC DNA]</scope>
    <source>
        <strain evidence="2 3">AB215</strain>
    </source>
</reference>
<dbReference type="AlphaFoldDB" id="A0A2U3P7X0"/>
<keyword evidence="1" id="KW-1133">Transmembrane helix</keyword>